<keyword evidence="1" id="KW-0805">Transcription regulation</keyword>
<keyword evidence="7" id="KW-1185">Reference proteome</keyword>
<evidence type="ECO:0000256" key="4">
    <source>
        <dbReference type="PROSITE-ProRule" id="PRU00335"/>
    </source>
</evidence>
<dbReference type="InterPro" id="IPR050109">
    <property type="entry name" value="HTH-type_TetR-like_transc_reg"/>
</dbReference>
<proteinExistence type="predicted"/>
<dbReference type="SUPFAM" id="SSF48498">
    <property type="entry name" value="Tetracyclin repressor-like, C-terminal domain"/>
    <property type="match status" value="1"/>
</dbReference>
<accession>A0ABS9IS60</accession>
<dbReference type="Gene3D" id="1.10.357.10">
    <property type="entry name" value="Tetracycline Repressor, domain 2"/>
    <property type="match status" value="1"/>
</dbReference>
<evidence type="ECO:0000256" key="2">
    <source>
        <dbReference type="ARBA" id="ARBA00023125"/>
    </source>
</evidence>
<dbReference type="InterPro" id="IPR036271">
    <property type="entry name" value="Tet_transcr_reg_TetR-rel_C_sf"/>
</dbReference>
<name>A0ABS9IS60_9ACTN</name>
<organism evidence="6 7">
    <name type="scientific">Gordonia liuliyuniae</name>
    <dbReference type="NCBI Taxonomy" id="2911517"/>
    <lineage>
        <taxon>Bacteria</taxon>
        <taxon>Bacillati</taxon>
        <taxon>Actinomycetota</taxon>
        <taxon>Actinomycetes</taxon>
        <taxon>Mycobacteriales</taxon>
        <taxon>Gordoniaceae</taxon>
        <taxon>Gordonia</taxon>
    </lineage>
</organism>
<sequence length="171" mass="17899">MAGTTRDRLVAAGVQIVDEHGFREVGVRAVAARVGVSHGAPRRYFATLDALLAAIAAEGIADLDAVLRPAIDAGIPAAAVAYWRFARDRPGMFELIFRHDVLAGAGESLRTTTGAWFRALVAETGDAEHALACWSSVHGLCVLAATRVPDAVGVVIDEATVRRVAENVGGS</sequence>
<dbReference type="InterPro" id="IPR025996">
    <property type="entry name" value="MT1864/Rv1816-like_C"/>
</dbReference>
<keyword evidence="3" id="KW-0804">Transcription</keyword>
<dbReference type="SUPFAM" id="SSF46689">
    <property type="entry name" value="Homeodomain-like"/>
    <property type="match status" value="1"/>
</dbReference>
<evidence type="ECO:0000313" key="6">
    <source>
        <dbReference type="EMBL" id="MCF8588379.1"/>
    </source>
</evidence>
<dbReference type="Pfam" id="PF00440">
    <property type="entry name" value="TetR_N"/>
    <property type="match status" value="1"/>
</dbReference>
<comment type="caution">
    <text evidence="6">The sequence shown here is derived from an EMBL/GenBank/DDBJ whole genome shotgun (WGS) entry which is preliminary data.</text>
</comment>
<dbReference type="PROSITE" id="PS50977">
    <property type="entry name" value="HTH_TETR_2"/>
    <property type="match status" value="1"/>
</dbReference>
<reference evidence="6 7" key="1">
    <citation type="submission" date="2022-01" db="EMBL/GenBank/DDBJ databases">
        <authorList>
            <person name="Huang Y."/>
        </authorList>
    </citation>
    <scope>NUCLEOTIDE SEQUENCE [LARGE SCALE GENOMIC DNA]</scope>
    <source>
        <strain evidence="6 7">HY366</strain>
    </source>
</reference>
<dbReference type="PANTHER" id="PTHR30055">
    <property type="entry name" value="HTH-TYPE TRANSCRIPTIONAL REGULATOR RUTR"/>
    <property type="match status" value="1"/>
</dbReference>
<feature type="domain" description="HTH tetR-type" evidence="5">
    <location>
        <begin position="3"/>
        <end position="63"/>
    </location>
</feature>
<evidence type="ECO:0000256" key="3">
    <source>
        <dbReference type="ARBA" id="ARBA00023163"/>
    </source>
</evidence>
<dbReference type="EMBL" id="JAKKOR010000005">
    <property type="protein sequence ID" value="MCF8588379.1"/>
    <property type="molecule type" value="Genomic_DNA"/>
</dbReference>
<feature type="DNA-binding region" description="H-T-H motif" evidence="4">
    <location>
        <begin position="26"/>
        <end position="45"/>
    </location>
</feature>
<dbReference type="Pfam" id="PF13305">
    <property type="entry name" value="TetR_C_33"/>
    <property type="match status" value="1"/>
</dbReference>
<gene>
    <name evidence="6" type="ORF">L5G33_07850</name>
</gene>
<evidence type="ECO:0000259" key="5">
    <source>
        <dbReference type="PROSITE" id="PS50977"/>
    </source>
</evidence>
<dbReference type="RefSeq" id="WP_236997590.1">
    <property type="nucleotide sequence ID" value="NZ_JAKKOR010000005.1"/>
</dbReference>
<protein>
    <submittedName>
        <fullName evidence="6">TetR/AcrR family transcriptional regulator</fullName>
    </submittedName>
</protein>
<dbReference type="PANTHER" id="PTHR30055:SF220">
    <property type="entry name" value="TETR-FAMILY REGULATORY PROTEIN"/>
    <property type="match status" value="1"/>
</dbReference>
<evidence type="ECO:0000256" key="1">
    <source>
        <dbReference type="ARBA" id="ARBA00023015"/>
    </source>
</evidence>
<dbReference type="Proteomes" id="UP001200110">
    <property type="component" value="Unassembled WGS sequence"/>
</dbReference>
<dbReference type="InterPro" id="IPR009057">
    <property type="entry name" value="Homeodomain-like_sf"/>
</dbReference>
<keyword evidence="2 4" id="KW-0238">DNA-binding</keyword>
<evidence type="ECO:0000313" key="7">
    <source>
        <dbReference type="Proteomes" id="UP001200110"/>
    </source>
</evidence>
<dbReference type="InterPro" id="IPR001647">
    <property type="entry name" value="HTH_TetR"/>
</dbReference>